<dbReference type="AlphaFoldDB" id="A0A7S2AID6"/>
<feature type="region of interest" description="Disordered" evidence="4">
    <location>
        <begin position="329"/>
        <end position="366"/>
    </location>
</feature>
<evidence type="ECO:0000256" key="3">
    <source>
        <dbReference type="PROSITE-ProRule" id="PRU00357"/>
    </source>
</evidence>
<dbReference type="EMBL" id="HBGR01001811">
    <property type="protein sequence ID" value="CAD9368875.1"/>
    <property type="molecule type" value="Transcribed_RNA"/>
</dbReference>
<evidence type="ECO:0000259" key="5">
    <source>
        <dbReference type="PROSITE" id="PS51017"/>
    </source>
</evidence>
<evidence type="ECO:0000313" key="6">
    <source>
        <dbReference type="EMBL" id="CAD9368875.1"/>
    </source>
</evidence>
<feature type="region of interest" description="Disordered" evidence="4">
    <location>
        <begin position="206"/>
        <end position="285"/>
    </location>
</feature>
<dbReference type="GO" id="GO:0005634">
    <property type="term" value="C:nucleus"/>
    <property type="evidence" value="ECO:0007669"/>
    <property type="project" value="UniProtKB-SubCell"/>
</dbReference>
<organism evidence="6">
    <name type="scientific">Pycnococcus provasolii</name>
    <dbReference type="NCBI Taxonomy" id="41880"/>
    <lineage>
        <taxon>Eukaryota</taxon>
        <taxon>Viridiplantae</taxon>
        <taxon>Chlorophyta</taxon>
        <taxon>Pseudoscourfieldiophyceae</taxon>
        <taxon>Pseudoscourfieldiales</taxon>
        <taxon>Pycnococcaceae</taxon>
        <taxon>Pycnococcus</taxon>
    </lineage>
</organism>
<comment type="subcellular location">
    <subcellularLocation>
        <location evidence="1 3">Nucleus</location>
    </subcellularLocation>
</comment>
<keyword evidence="2 3" id="KW-0539">Nucleus</keyword>
<accession>A0A7S2AID6</accession>
<feature type="domain" description="CCT" evidence="5">
    <location>
        <begin position="370"/>
        <end position="412"/>
    </location>
</feature>
<feature type="region of interest" description="Disordered" evidence="4">
    <location>
        <begin position="421"/>
        <end position="462"/>
    </location>
</feature>
<feature type="compositionally biased region" description="Basic and acidic residues" evidence="4">
    <location>
        <begin position="7"/>
        <end position="17"/>
    </location>
</feature>
<dbReference type="InterPro" id="IPR010402">
    <property type="entry name" value="CCT_domain"/>
</dbReference>
<gene>
    <name evidence="6" type="ORF">PPRO1471_LOCUS1196</name>
</gene>
<feature type="compositionally biased region" description="Basic and acidic residues" evidence="4">
    <location>
        <begin position="379"/>
        <end position="388"/>
    </location>
</feature>
<reference evidence="6" key="1">
    <citation type="submission" date="2021-01" db="EMBL/GenBank/DDBJ databases">
        <authorList>
            <person name="Corre E."/>
            <person name="Pelletier E."/>
            <person name="Niang G."/>
            <person name="Scheremetjew M."/>
            <person name="Finn R."/>
            <person name="Kale V."/>
            <person name="Holt S."/>
            <person name="Cochrane G."/>
            <person name="Meng A."/>
            <person name="Brown T."/>
            <person name="Cohen L."/>
        </authorList>
    </citation>
    <scope>NUCLEOTIDE SEQUENCE</scope>
    <source>
        <strain evidence="6">RCC733</strain>
    </source>
</reference>
<protein>
    <recommendedName>
        <fullName evidence="5">CCT domain-containing protein</fullName>
    </recommendedName>
</protein>
<feature type="compositionally biased region" description="Polar residues" evidence="4">
    <location>
        <begin position="439"/>
        <end position="450"/>
    </location>
</feature>
<feature type="region of interest" description="Disordered" evidence="4">
    <location>
        <begin position="379"/>
        <end position="408"/>
    </location>
</feature>
<evidence type="ECO:0000256" key="1">
    <source>
        <dbReference type="ARBA" id="ARBA00004123"/>
    </source>
</evidence>
<feature type="region of interest" description="Disordered" evidence="4">
    <location>
        <begin position="1"/>
        <end position="31"/>
    </location>
</feature>
<dbReference type="Pfam" id="PF06203">
    <property type="entry name" value="CCT"/>
    <property type="match status" value="1"/>
</dbReference>
<dbReference type="PROSITE" id="PS51017">
    <property type="entry name" value="CCT"/>
    <property type="match status" value="1"/>
</dbReference>
<feature type="compositionally biased region" description="Polar residues" evidence="4">
    <location>
        <begin position="256"/>
        <end position="283"/>
    </location>
</feature>
<name>A0A7S2AID6_9CHLO</name>
<feature type="compositionally biased region" description="Polar residues" evidence="4">
    <location>
        <begin position="421"/>
        <end position="431"/>
    </location>
</feature>
<evidence type="ECO:0000256" key="2">
    <source>
        <dbReference type="ARBA" id="ARBA00023242"/>
    </source>
</evidence>
<proteinExistence type="predicted"/>
<sequence length="491" mass="53772">MDQFLVRAREQSTEEKVSLSTEAQEAFGRRGGKSVGPCFVLRSMSLSDEGRLEAVKGVYGNRAQMLKEDRERRSNFVSTKDVKFGKDEKQKGASAYDRHMAPRALRAGEELCADYMNVASYSPVDELDRYGVILPETWWEMGFADNESSFRDVSEARNYEITGAPSDAVLVEVGENESGRYVRPLHPENEAVQVDEYYPPGWKERVMKQRRRRRQQQQQQQQMTAAAASRQRHSQLQPQHQQRMAAVPSAVKSEASHATQPVDSTSMVGGASMQQPSARTNLSGYPPQMPHGMMQQPPPGTMLSAKAESIGMVHQAPFGGGGLTRKSFSVPSSLNELDGSERMTSHGGGKSADGSLAPPAPLSRDERWKRIMRFKNEKKPRLNFEASKKVAYQSRKKHADGQPRVGGRFVSKKMLAEMVAASSSPLESPQAASPCAELPTSQVGSPNTSDEAMAASTMPPKMDATETVASTLPTKVEATEAAPAPMTTSSA</sequence>
<feature type="compositionally biased region" description="Low complexity" evidence="4">
    <location>
        <begin position="216"/>
        <end position="243"/>
    </location>
</feature>
<evidence type="ECO:0000256" key="4">
    <source>
        <dbReference type="SAM" id="MobiDB-lite"/>
    </source>
</evidence>